<protein>
    <recommendedName>
        <fullName evidence="3">histidine kinase</fullName>
        <ecNumber evidence="3">2.7.13.3</ecNumber>
    </recommendedName>
</protein>
<gene>
    <name evidence="12" type="ORF">FEV53_06545</name>
</gene>
<dbReference type="InterPro" id="IPR005467">
    <property type="entry name" value="His_kinase_dom"/>
</dbReference>
<accession>A0A547Q6K8</accession>
<comment type="subcellular location">
    <subcellularLocation>
        <location evidence="2">Cell membrane</location>
        <topology evidence="2">Multi-pass membrane protein</topology>
    </subcellularLocation>
</comment>
<evidence type="ECO:0000256" key="1">
    <source>
        <dbReference type="ARBA" id="ARBA00000085"/>
    </source>
</evidence>
<proteinExistence type="predicted"/>
<dbReference type="Proteomes" id="UP000318590">
    <property type="component" value="Unassembled WGS sequence"/>
</dbReference>
<keyword evidence="4" id="KW-1003">Cell membrane</keyword>
<keyword evidence="5" id="KW-0597">Phosphoprotein</keyword>
<dbReference type="SMART" id="SM00387">
    <property type="entry name" value="HATPase_c"/>
    <property type="match status" value="1"/>
</dbReference>
<dbReference type="GO" id="GO:0000155">
    <property type="term" value="F:phosphorelay sensor kinase activity"/>
    <property type="evidence" value="ECO:0007669"/>
    <property type="project" value="InterPro"/>
</dbReference>
<comment type="catalytic activity">
    <reaction evidence="1">
        <text>ATP + protein L-histidine = ADP + protein N-phospho-L-histidine.</text>
        <dbReference type="EC" id="2.7.13.3"/>
    </reaction>
</comment>
<keyword evidence="7" id="KW-0547">Nucleotide-binding</keyword>
<feature type="transmembrane region" description="Helical" evidence="10">
    <location>
        <begin position="34"/>
        <end position="53"/>
    </location>
</feature>
<dbReference type="SMART" id="SM00388">
    <property type="entry name" value="HisKA"/>
    <property type="match status" value="1"/>
</dbReference>
<feature type="domain" description="Histidine kinase" evidence="11">
    <location>
        <begin position="226"/>
        <end position="452"/>
    </location>
</feature>
<dbReference type="InterPro" id="IPR004358">
    <property type="entry name" value="Sig_transdc_His_kin-like_C"/>
</dbReference>
<reference evidence="12 13" key="1">
    <citation type="submission" date="2019-06" db="EMBL/GenBank/DDBJ databases">
        <title>Paenimaribius caenipelagi gen. nov., sp. nov., isolated from a tidal flat.</title>
        <authorList>
            <person name="Yoon J.-H."/>
        </authorList>
    </citation>
    <scope>NUCLEOTIDE SEQUENCE [LARGE SCALE GENOMIC DNA]</scope>
    <source>
        <strain evidence="12 13">JBTF-M29</strain>
    </source>
</reference>
<dbReference type="InterPro" id="IPR050980">
    <property type="entry name" value="2C_sensor_his_kinase"/>
</dbReference>
<dbReference type="SUPFAM" id="SSF47384">
    <property type="entry name" value="Homodimeric domain of signal transducing histidine kinase"/>
    <property type="match status" value="1"/>
</dbReference>
<dbReference type="Gene3D" id="1.10.287.130">
    <property type="match status" value="1"/>
</dbReference>
<dbReference type="NCBIfam" id="NF033792">
    <property type="entry name" value="ActS_PrrB_HisK"/>
    <property type="match status" value="1"/>
</dbReference>
<keyword evidence="13" id="KW-1185">Reference proteome</keyword>
<dbReference type="InterPro" id="IPR036890">
    <property type="entry name" value="HATPase_C_sf"/>
</dbReference>
<sequence>MPQTRLPLSLSPFDGSPSIRDRSDWVRVRTLTRLRWIAVSGQLVTVLVAQWVFDLRLDLGLVLLVIYAAVITNLMALQLLPPNRRLNEAEFTGALAFDMVQLCSLLALSGGLNNPFALLVLAQVAISATALPSRKIIGLCSLAITLITLMLFFYAPLQTRTGDLLEIPELFRIGFWAALVVGITFEASYARRVTAEVAAMAEALSATQMALAREQKLTDLGGVVAAAAHELGTPLATIALVSQEMADEAVDADMRDDALLIRAQAERCREILRSMGQAGKQDIHIRIVPILGLIEDAAEPHLNRSKHVIIDTPDVSDPTEGHPSVARRPEMIHGLRNVIQNAVDFATTTVWIDVRWTTERITVQIADDGLGFPVEVLPHLGDPFQRHRRAPDNSTPRESYEGMGLGLFIAKTLLERSGAEITFANGRDKFGPALKEGERSGAVVTIVWPRDAVEITEDRAALGENPWTDDRV</sequence>
<keyword evidence="6" id="KW-0808">Transferase</keyword>
<evidence type="ECO:0000256" key="6">
    <source>
        <dbReference type="ARBA" id="ARBA00022679"/>
    </source>
</evidence>
<evidence type="ECO:0000313" key="12">
    <source>
        <dbReference type="EMBL" id="TRD22025.1"/>
    </source>
</evidence>
<dbReference type="InterPro" id="IPR047770">
    <property type="entry name" value="RegB"/>
</dbReference>
<name>A0A547Q6K8_9RHOB</name>
<evidence type="ECO:0000256" key="3">
    <source>
        <dbReference type="ARBA" id="ARBA00012438"/>
    </source>
</evidence>
<evidence type="ECO:0000256" key="7">
    <source>
        <dbReference type="ARBA" id="ARBA00022741"/>
    </source>
</evidence>
<evidence type="ECO:0000256" key="5">
    <source>
        <dbReference type="ARBA" id="ARBA00022553"/>
    </source>
</evidence>
<dbReference type="Pfam" id="PF02518">
    <property type="entry name" value="HATPase_c"/>
    <property type="match status" value="1"/>
</dbReference>
<dbReference type="SUPFAM" id="SSF55874">
    <property type="entry name" value="ATPase domain of HSP90 chaperone/DNA topoisomerase II/histidine kinase"/>
    <property type="match status" value="1"/>
</dbReference>
<dbReference type="RefSeq" id="WP_142834013.1">
    <property type="nucleotide sequence ID" value="NZ_VFSV01000008.1"/>
</dbReference>
<keyword evidence="8 12" id="KW-0418">Kinase</keyword>
<feature type="transmembrane region" description="Helical" evidence="10">
    <location>
        <begin position="59"/>
        <end position="79"/>
    </location>
</feature>
<dbReference type="InterPro" id="IPR003594">
    <property type="entry name" value="HATPase_dom"/>
</dbReference>
<evidence type="ECO:0000259" key="11">
    <source>
        <dbReference type="PROSITE" id="PS50109"/>
    </source>
</evidence>
<evidence type="ECO:0000256" key="9">
    <source>
        <dbReference type="ARBA" id="ARBA00022840"/>
    </source>
</evidence>
<dbReference type="Pfam" id="PF00512">
    <property type="entry name" value="HisKA"/>
    <property type="match status" value="1"/>
</dbReference>
<dbReference type="PANTHER" id="PTHR44936">
    <property type="entry name" value="SENSOR PROTEIN CREC"/>
    <property type="match status" value="1"/>
</dbReference>
<dbReference type="InterPro" id="IPR036097">
    <property type="entry name" value="HisK_dim/P_sf"/>
</dbReference>
<dbReference type="PANTHER" id="PTHR44936:SF10">
    <property type="entry name" value="SENSOR PROTEIN RSTB"/>
    <property type="match status" value="1"/>
</dbReference>
<dbReference type="CDD" id="cd00082">
    <property type="entry name" value="HisKA"/>
    <property type="match status" value="1"/>
</dbReference>
<dbReference type="GO" id="GO:0005524">
    <property type="term" value="F:ATP binding"/>
    <property type="evidence" value="ECO:0007669"/>
    <property type="project" value="UniProtKB-KW"/>
</dbReference>
<dbReference type="PRINTS" id="PR00344">
    <property type="entry name" value="BCTRLSENSOR"/>
</dbReference>
<feature type="transmembrane region" description="Helical" evidence="10">
    <location>
        <begin position="170"/>
        <end position="190"/>
    </location>
</feature>
<dbReference type="AlphaFoldDB" id="A0A547Q6K8"/>
<dbReference type="GO" id="GO:0005886">
    <property type="term" value="C:plasma membrane"/>
    <property type="evidence" value="ECO:0007669"/>
    <property type="project" value="UniProtKB-SubCell"/>
</dbReference>
<dbReference type="Gene3D" id="3.30.565.10">
    <property type="entry name" value="Histidine kinase-like ATPase, C-terminal domain"/>
    <property type="match status" value="1"/>
</dbReference>
<feature type="transmembrane region" description="Helical" evidence="10">
    <location>
        <begin position="136"/>
        <end position="155"/>
    </location>
</feature>
<dbReference type="EMBL" id="VFSV01000008">
    <property type="protein sequence ID" value="TRD22025.1"/>
    <property type="molecule type" value="Genomic_DNA"/>
</dbReference>
<dbReference type="InterPro" id="IPR003661">
    <property type="entry name" value="HisK_dim/P_dom"/>
</dbReference>
<evidence type="ECO:0000313" key="13">
    <source>
        <dbReference type="Proteomes" id="UP000318590"/>
    </source>
</evidence>
<dbReference type="NCBIfam" id="NF045988">
    <property type="entry name" value="HisKinRegBRhodob"/>
    <property type="match status" value="1"/>
</dbReference>
<keyword evidence="9" id="KW-0067">ATP-binding</keyword>
<keyword evidence="10" id="KW-0812">Transmembrane</keyword>
<keyword evidence="10" id="KW-1133">Transmembrane helix</keyword>
<dbReference type="PROSITE" id="PS50109">
    <property type="entry name" value="HIS_KIN"/>
    <property type="match status" value="1"/>
</dbReference>
<evidence type="ECO:0000256" key="2">
    <source>
        <dbReference type="ARBA" id="ARBA00004651"/>
    </source>
</evidence>
<dbReference type="EC" id="2.7.13.3" evidence="3"/>
<dbReference type="OrthoDB" id="9785252at2"/>
<organism evidence="12 13">
    <name type="scientific">Palleronia caenipelagi</name>
    <dbReference type="NCBI Taxonomy" id="2489174"/>
    <lineage>
        <taxon>Bacteria</taxon>
        <taxon>Pseudomonadati</taxon>
        <taxon>Pseudomonadota</taxon>
        <taxon>Alphaproteobacteria</taxon>
        <taxon>Rhodobacterales</taxon>
        <taxon>Roseobacteraceae</taxon>
        <taxon>Palleronia</taxon>
    </lineage>
</organism>
<keyword evidence="10" id="KW-0472">Membrane</keyword>
<comment type="caution">
    <text evidence="12">The sequence shown here is derived from an EMBL/GenBank/DDBJ whole genome shotgun (WGS) entry which is preliminary data.</text>
</comment>
<evidence type="ECO:0000256" key="10">
    <source>
        <dbReference type="SAM" id="Phobius"/>
    </source>
</evidence>
<evidence type="ECO:0000256" key="8">
    <source>
        <dbReference type="ARBA" id="ARBA00022777"/>
    </source>
</evidence>
<evidence type="ECO:0000256" key="4">
    <source>
        <dbReference type="ARBA" id="ARBA00022475"/>
    </source>
</evidence>